<evidence type="ECO:0000313" key="6">
    <source>
        <dbReference type="EMBL" id="HAR51445.1"/>
    </source>
</evidence>
<dbReference type="EMBL" id="DMVW01000058">
    <property type="protein sequence ID" value="HAR51445.1"/>
    <property type="molecule type" value="Genomic_DNA"/>
</dbReference>
<feature type="domain" description="HTH merR-type" evidence="5">
    <location>
        <begin position="10"/>
        <end position="78"/>
    </location>
</feature>
<evidence type="ECO:0000313" key="7">
    <source>
        <dbReference type="Proteomes" id="UP000264719"/>
    </source>
</evidence>
<proteinExistence type="predicted"/>
<accession>A0A348WA83</accession>
<dbReference type="RefSeq" id="WP_339851667.1">
    <property type="nucleotide sequence ID" value="NZ_CAXAXR010000002.1"/>
</dbReference>
<dbReference type="PANTHER" id="PTHR30204">
    <property type="entry name" value="REDOX-CYCLING DRUG-SENSING TRANSCRIPTIONAL ACTIVATOR SOXR"/>
    <property type="match status" value="1"/>
</dbReference>
<dbReference type="Gene3D" id="1.10.1660.10">
    <property type="match status" value="1"/>
</dbReference>
<keyword evidence="4" id="KW-0238">DNA-binding</keyword>
<keyword evidence="3" id="KW-0411">Iron-sulfur</keyword>
<organism evidence="6 7">
    <name type="scientific">Roseovarius nubinhibens</name>
    <dbReference type="NCBI Taxonomy" id="314263"/>
    <lineage>
        <taxon>Bacteria</taxon>
        <taxon>Pseudomonadati</taxon>
        <taxon>Pseudomonadota</taxon>
        <taxon>Alphaproteobacteria</taxon>
        <taxon>Rhodobacterales</taxon>
        <taxon>Roseobacteraceae</taxon>
        <taxon>Roseovarius</taxon>
    </lineage>
</organism>
<dbReference type="SUPFAM" id="SSF46955">
    <property type="entry name" value="Putative DNA-binding domain"/>
    <property type="match status" value="1"/>
</dbReference>
<protein>
    <submittedName>
        <fullName evidence="6">Redox-sensitive transcriptional activator SoxR</fullName>
    </submittedName>
</protein>
<dbReference type="PRINTS" id="PR00040">
    <property type="entry name" value="HTHMERR"/>
</dbReference>
<dbReference type="InterPro" id="IPR047057">
    <property type="entry name" value="MerR_fam"/>
</dbReference>
<dbReference type="InterPro" id="IPR000551">
    <property type="entry name" value="MerR-type_HTH_dom"/>
</dbReference>
<dbReference type="GO" id="GO:0003677">
    <property type="term" value="F:DNA binding"/>
    <property type="evidence" value="ECO:0007669"/>
    <property type="project" value="UniProtKB-KW"/>
</dbReference>
<dbReference type="GO" id="GO:0006979">
    <property type="term" value="P:response to oxidative stress"/>
    <property type="evidence" value="ECO:0007669"/>
    <property type="project" value="InterPro"/>
</dbReference>
<evidence type="ECO:0000256" key="2">
    <source>
        <dbReference type="ARBA" id="ARBA00023004"/>
    </source>
</evidence>
<dbReference type="CDD" id="cd01110">
    <property type="entry name" value="HTH_SoxR"/>
    <property type="match status" value="1"/>
</dbReference>
<evidence type="ECO:0000256" key="4">
    <source>
        <dbReference type="ARBA" id="ARBA00023125"/>
    </source>
</evidence>
<gene>
    <name evidence="6" type="primary">soxR</name>
    <name evidence="6" type="ORF">DCS45_06140</name>
</gene>
<keyword evidence="2" id="KW-0408">Iron</keyword>
<dbReference type="AlphaFoldDB" id="A0A348WA83"/>
<dbReference type="PANTHER" id="PTHR30204:SF0">
    <property type="entry name" value="REDOX-SENSITIVE TRANSCRIPTIONAL ACTIVATOR SOXR"/>
    <property type="match status" value="1"/>
</dbReference>
<dbReference type="Proteomes" id="UP000264719">
    <property type="component" value="Unassembled WGS sequence"/>
</dbReference>
<dbReference type="Pfam" id="PF13411">
    <property type="entry name" value="MerR_1"/>
    <property type="match status" value="1"/>
</dbReference>
<evidence type="ECO:0000256" key="3">
    <source>
        <dbReference type="ARBA" id="ARBA00023014"/>
    </source>
</evidence>
<evidence type="ECO:0000259" key="5">
    <source>
        <dbReference type="PROSITE" id="PS50937"/>
    </source>
</evidence>
<comment type="caution">
    <text evidence="6">The sequence shown here is derived from an EMBL/GenBank/DDBJ whole genome shotgun (WGS) entry which is preliminary data.</text>
</comment>
<dbReference type="InterPro" id="IPR010211">
    <property type="entry name" value="Redox-sen_tscrpt-act_SoxR"/>
</dbReference>
<evidence type="ECO:0000256" key="1">
    <source>
        <dbReference type="ARBA" id="ARBA00022714"/>
    </source>
</evidence>
<reference evidence="6 7" key="1">
    <citation type="journal article" date="2018" name="Nat. Biotechnol.">
        <title>A standardized bacterial taxonomy based on genome phylogeny substantially revises the tree of life.</title>
        <authorList>
            <person name="Parks D.H."/>
            <person name="Chuvochina M."/>
            <person name="Waite D.W."/>
            <person name="Rinke C."/>
            <person name="Skarshewski A."/>
            <person name="Chaumeil P.A."/>
            <person name="Hugenholtz P."/>
        </authorList>
    </citation>
    <scope>NUCLEOTIDE SEQUENCE [LARGE SCALE GENOMIC DNA]</scope>
    <source>
        <strain evidence="6">UBA9169</strain>
    </source>
</reference>
<dbReference type="GO" id="GO:0051537">
    <property type="term" value="F:2 iron, 2 sulfur cluster binding"/>
    <property type="evidence" value="ECO:0007669"/>
    <property type="project" value="UniProtKB-KW"/>
</dbReference>
<keyword evidence="1" id="KW-0479">Metal-binding</keyword>
<dbReference type="SMART" id="SM00422">
    <property type="entry name" value="HTH_MERR"/>
    <property type="match status" value="1"/>
</dbReference>
<sequence>MKTNALSNSALSIGSISARTGLAPSAIRYYEDEGLIAPGRNASGHRRYARSDIRRLSFVQISQGLGFTIAEIREALSSLPADRAPTKADWSRISRRFGAELDARIARMQLLRTKLDSCIGCGCLSLKTCALYNPRDRAKRLGSGPRYLLGDTPPDRSSAQK</sequence>
<dbReference type="PROSITE" id="PS00552">
    <property type="entry name" value="HTH_MERR_1"/>
    <property type="match status" value="1"/>
</dbReference>
<dbReference type="NCBIfam" id="TIGR01950">
    <property type="entry name" value="SoxR"/>
    <property type="match status" value="1"/>
</dbReference>
<dbReference type="PROSITE" id="PS50937">
    <property type="entry name" value="HTH_MERR_2"/>
    <property type="match status" value="1"/>
</dbReference>
<dbReference type="GO" id="GO:0003700">
    <property type="term" value="F:DNA-binding transcription factor activity"/>
    <property type="evidence" value="ECO:0007669"/>
    <property type="project" value="InterPro"/>
</dbReference>
<dbReference type="InterPro" id="IPR009061">
    <property type="entry name" value="DNA-bd_dom_put_sf"/>
</dbReference>
<keyword evidence="1" id="KW-0001">2Fe-2S</keyword>
<name>A0A348WA83_9RHOB</name>